<organism evidence="1 2">
    <name type="scientific">Gigaspora margarita</name>
    <dbReference type="NCBI Taxonomy" id="4874"/>
    <lineage>
        <taxon>Eukaryota</taxon>
        <taxon>Fungi</taxon>
        <taxon>Fungi incertae sedis</taxon>
        <taxon>Mucoromycota</taxon>
        <taxon>Glomeromycotina</taxon>
        <taxon>Glomeromycetes</taxon>
        <taxon>Diversisporales</taxon>
        <taxon>Gigasporaceae</taxon>
        <taxon>Gigaspora</taxon>
    </lineage>
</organism>
<feature type="non-terminal residue" evidence="1">
    <location>
        <position position="1"/>
    </location>
</feature>
<keyword evidence="2" id="KW-1185">Reference proteome</keyword>
<reference evidence="1 2" key="1">
    <citation type="submission" date="2021-06" db="EMBL/GenBank/DDBJ databases">
        <authorList>
            <person name="Kallberg Y."/>
            <person name="Tangrot J."/>
            <person name="Rosling A."/>
        </authorList>
    </citation>
    <scope>NUCLEOTIDE SEQUENCE [LARGE SCALE GENOMIC DNA]</scope>
    <source>
        <strain evidence="1 2">120-4 pot B 10/14</strain>
    </source>
</reference>
<gene>
    <name evidence="1" type="ORF">GMARGA_LOCUS32807</name>
</gene>
<sequence length="144" mass="16192">SKKKTNMNRVKVIETVDLTSKEPSEPLGCSSIMNSLELSDLPEVTTFISLVCYDQFEKPHKKLDGALAIPYNITNLKSFGDIEAEILSRNLPENWGKVELGHICYQISNIMKADQYDLKANEPIVAFIAEIKNKKCSIVCLSRK</sequence>
<evidence type="ECO:0000313" key="1">
    <source>
        <dbReference type="EMBL" id="CAG8835961.1"/>
    </source>
</evidence>
<dbReference type="EMBL" id="CAJVQB010052560">
    <property type="protein sequence ID" value="CAG8835961.1"/>
    <property type="molecule type" value="Genomic_DNA"/>
</dbReference>
<protein>
    <submittedName>
        <fullName evidence="1">34902_t:CDS:1</fullName>
    </submittedName>
</protein>
<comment type="caution">
    <text evidence="1">The sequence shown here is derived from an EMBL/GenBank/DDBJ whole genome shotgun (WGS) entry which is preliminary data.</text>
</comment>
<name>A0ABN7WNN5_GIGMA</name>
<dbReference type="Proteomes" id="UP000789901">
    <property type="component" value="Unassembled WGS sequence"/>
</dbReference>
<accession>A0ABN7WNN5</accession>
<proteinExistence type="predicted"/>
<evidence type="ECO:0000313" key="2">
    <source>
        <dbReference type="Proteomes" id="UP000789901"/>
    </source>
</evidence>